<dbReference type="Pfam" id="PF04356">
    <property type="entry name" value="DUF489"/>
    <property type="match status" value="1"/>
</dbReference>
<name>A0A2A4X0W0_9GAMM</name>
<proteinExistence type="inferred from homology"/>
<evidence type="ECO:0000313" key="6">
    <source>
        <dbReference type="Proteomes" id="UP000218767"/>
    </source>
</evidence>
<accession>A0A2A4X0W0</accession>
<keyword evidence="3 4" id="KW-0472">Membrane</keyword>
<dbReference type="GO" id="GO:0005737">
    <property type="term" value="C:cytoplasm"/>
    <property type="evidence" value="ECO:0007669"/>
    <property type="project" value="UniProtKB-SubCell"/>
</dbReference>
<dbReference type="InterPro" id="IPR007451">
    <property type="entry name" value="HflD"/>
</dbReference>
<comment type="similarity">
    <text evidence="4">Belongs to the HflD family.</text>
</comment>
<evidence type="ECO:0000256" key="4">
    <source>
        <dbReference type="HAMAP-Rule" id="MF_00695"/>
    </source>
</evidence>
<dbReference type="EMBL" id="NVUL01000061">
    <property type="protein sequence ID" value="PCI76170.1"/>
    <property type="molecule type" value="Genomic_DNA"/>
</dbReference>
<organism evidence="5 6">
    <name type="scientific">SAR86 cluster bacterium</name>
    <dbReference type="NCBI Taxonomy" id="2030880"/>
    <lineage>
        <taxon>Bacteria</taxon>
        <taxon>Pseudomonadati</taxon>
        <taxon>Pseudomonadota</taxon>
        <taxon>Gammaproteobacteria</taxon>
        <taxon>SAR86 cluster</taxon>
    </lineage>
</organism>
<keyword evidence="1 4" id="KW-1003">Cell membrane</keyword>
<dbReference type="PANTHER" id="PTHR38100">
    <property type="entry name" value="HIGH FREQUENCY LYSOGENIZATION PROTEIN HFLD"/>
    <property type="match status" value="1"/>
</dbReference>
<evidence type="ECO:0000256" key="2">
    <source>
        <dbReference type="ARBA" id="ARBA00022490"/>
    </source>
</evidence>
<protein>
    <recommendedName>
        <fullName evidence="4">High frequency lysogenization protein HflD homolog</fullName>
    </recommendedName>
</protein>
<dbReference type="GO" id="GO:0005886">
    <property type="term" value="C:plasma membrane"/>
    <property type="evidence" value="ECO:0007669"/>
    <property type="project" value="UniProtKB-SubCell"/>
</dbReference>
<keyword evidence="2 4" id="KW-0963">Cytoplasm</keyword>
<comment type="subcellular location">
    <subcellularLocation>
        <location evidence="4">Cytoplasm</location>
    </subcellularLocation>
    <subcellularLocation>
        <location evidence="4">Cell membrane</location>
        <topology evidence="4">Peripheral membrane protein</topology>
        <orientation evidence="4">Cytoplasmic side</orientation>
    </subcellularLocation>
</comment>
<dbReference type="Gene3D" id="1.10.3890.10">
    <property type="entry name" value="HflD-like"/>
    <property type="match status" value="1"/>
</dbReference>
<evidence type="ECO:0000256" key="3">
    <source>
        <dbReference type="ARBA" id="ARBA00023136"/>
    </source>
</evidence>
<reference evidence="6" key="1">
    <citation type="submission" date="2017-08" db="EMBL/GenBank/DDBJ databases">
        <title>A dynamic microbial community with high functional redundancy inhabits the cold, oxic subseafloor aquifer.</title>
        <authorList>
            <person name="Tully B.J."/>
            <person name="Wheat C.G."/>
            <person name="Glazer B.T."/>
            <person name="Huber J.A."/>
        </authorList>
    </citation>
    <scope>NUCLEOTIDE SEQUENCE [LARGE SCALE GENOMIC DNA]</scope>
</reference>
<dbReference type="HAMAP" id="MF_00695">
    <property type="entry name" value="HflD_protein"/>
    <property type="match status" value="1"/>
</dbReference>
<evidence type="ECO:0000313" key="5">
    <source>
        <dbReference type="EMBL" id="PCI76170.1"/>
    </source>
</evidence>
<dbReference type="PANTHER" id="PTHR38100:SF1">
    <property type="entry name" value="HIGH FREQUENCY LYSOGENIZATION PROTEIN HFLD"/>
    <property type="match status" value="1"/>
</dbReference>
<sequence>MLCSIRMNAASEEQSLNNSVAKLTRWEWQIVALAAVAQSAALVAKLAVHGNASQTELLASVNPLLVLNPSSEADVYPNLGHLNLGLRTLNDMFNQVRSSENASLVRYTLGMLLLRNKLDANPIMQTKLRDRLQSIQPLLLIPENATPWRMEDTEKTDGQLRQEQTFEQLATLYQDTISTLPHRIQVQGQVDYLQNDYVANRARSLLLAGIRSAVLWHQLGGRRWRLIFYRKRVQETASTLRRRLLASI</sequence>
<dbReference type="InterPro" id="IPR035932">
    <property type="entry name" value="HflD-like_sf"/>
</dbReference>
<gene>
    <name evidence="4" type="primary">hflD</name>
    <name evidence="5" type="ORF">COB20_11315</name>
</gene>
<comment type="caution">
    <text evidence="5">The sequence shown here is derived from an EMBL/GenBank/DDBJ whole genome shotgun (WGS) entry which is preliminary data.</text>
</comment>
<dbReference type="SUPFAM" id="SSF101322">
    <property type="entry name" value="YcfC-like"/>
    <property type="match status" value="1"/>
</dbReference>
<dbReference type="AlphaFoldDB" id="A0A2A4X0W0"/>
<evidence type="ECO:0000256" key="1">
    <source>
        <dbReference type="ARBA" id="ARBA00022475"/>
    </source>
</evidence>
<dbReference type="Proteomes" id="UP000218767">
    <property type="component" value="Unassembled WGS sequence"/>
</dbReference>